<organism evidence="2 3">
    <name type="scientific">Candidatus Clostridium eludens</name>
    <dbReference type="NCBI Taxonomy" id="3381663"/>
    <lineage>
        <taxon>Bacteria</taxon>
        <taxon>Bacillati</taxon>
        <taxon>Bacillota</taxon>
        <taxon>Clostridia</taxon>
        <taxon>Eubacteriales</taxon>
        <taxon>Clostridiaceae</taxon>
        <taxon>Clostridium</taxon>
    </lineage>
</organism>
<comment type="caution">
    <text evidence="2">The sequence shown here is derived from an EMBL/GenBank/DDBJ whole genome shotgun (WGS) entry which is preliminary data.</text>
</comment>
<dbReference type="Proteomes" id="UP001623660">
    <property type="component" value="Unassembled WGS sequence"/>
</dbReference>
<keyword evidence="1" id="KW-0175">Coiled coil</keyword>
<sequence>MNNLEQRIKQLEQRVAALEEQVKAQPQRIIKNEKILLNIQKQRAKAMNAKLEQQEQLNKGELECIYRHLKMFVFTCWKKKENVPDACIGCNHYCNEGKKGLDPWPAFYKLSNLADKSYSGSEGAFK</sequence>
<feature type="coiled-coil region" evidence="1">
    <location>
        <begin position="1"/>
        <end position="57"/>
    </location>
</feature>
<name>A0ABW8SR55_9CLOT</name>
<dbReference type="RefSeq" id="WP_406794528.1">
    <property type="nucleotide sequence ID" value="NZ_JBJHZX010000059.1"/>
</dbReference>
<accession>A0ABW8SR55</accession>
<dbReference type="EMBL" id="JBJHZX010000059">
    <property type="protein sequence ID" value="MFL0198419.1"/>
    <property type="molecule type" value="Genomic_DNA"/>
</dbReference>
<reference evidence="2 3" key="1">
    <citation type="submission" date="2024-11" db="EMBL/GenBank/DDBJ databases">
        <authorList>
            <person name="Heng Y.C."/>
            <person name="Lim A.C.H."/>
            <person name="Lee J.K.Y."/>
            <person name="Kittelmann S."/>
        </authorList>
    </citation>
    <scope>NUCLEOTIDE SEQUENCE [LARGE SCALE GENOMIC DNA]</scope>
    <source>
        <strain evidence="2 3">WILCCON 0269</strain>
    </source>
</reference>
<evidence type="ECO:0000256" key="1">
    <source>
        <dbReference type="SAM" id="Coils"/>
    </source>
</evidence>
<protein>
    <submittedName>
        <fullName evidence="2">Uncharacterized protein</fullName>
    </submittedName>
</protein>
<evidence type="ECO:0000313" key="2">
    <source>
        <dbReference type="EMBL" id="MFL0198419.1"/>
    </source>
</evidence>
<keyword evidence="3" id="KW-1185">Reference proteome</keyword>
<proteinExistence type="predicted"/>
<evidence type="ECO:0000313" key="3">
    <source>
        <dbReference type="Proteomes" id="UP001623660"/>
    </source>
</evidence>
<dbReference type="Gene3D" id="1.20.5.170">
    <property type="match status" value="1"/>
</dbReference>
<gene>
    <name evidence="2" type="ORF">ACJDU8_23045</name>
</gene>